<feature type="compositionally biased region" description="Low complexity" evidence="13">
    <location>
        <begin position="595"/>
        <end position="612"/>
    </location>
</feature>
<protein>
    <recommendedName>
        <fullName evidence="17">Nucleoporin NDC1</fullName>
    </recommendedName>
</protein>
<evidence type="ECO:0000313" key="15">
    <source>
        <dbReference type="EMBL" id="KAE8268678.1"/>
    </source>
</evidence>
<proteinExistence type="inferred from homology"/>
<evidence type="ECO:0000256" key="7">
    <source>
        <dbReference type="ARBA" id="ARBA00022927"/>
    </source>
</evidence>
<keyword evidence="4" id="KW-0813">Transport</keyword>
<dbReference type="GO" id="GO:0070631">
    <property type="term" value="P:spindle pole body localization"/>
    <property type="evidence" value="ECO:0007669"/>
    <property type="project" value="TreeGrafter"/>
</dbReference>
<organism evidence="15 16">
    <name type="scientific">Tilletia walkeri</name>
    <dbReference type="NCBI Taxonomy" id="117179"/>
    <lineage>
        <taxon>Eukaryota</taxon>
        <taxon>Fungi</taxon>
        <taxon>Dikarya</taxon>
        <taxon>Basidiomycota</taxon>
        <taxon>Ustilaginomycotina</taxon>
        <taxon>Exobasidiomycetes</taxon>
        <taxon>Tilletiales</taxon>
        <taxon>Tilletiaceae</taxon>
        <taxon>Tilletia</taxon>
    </lineage>
</organism>
<dbReference type="PANTHER" id="PTHR13269">
    <property type="entry name" value="NUCLEOPORIN NDC1"/>
    <property type="match status" value="1"/>
</dbReference>
<dbReference type="Proteomes" id="UP000078113">
    <property type="component" value="Unassembled WGS sequence"/>
</dbReference>
<evidence type="ECO:0000256" key="9">
    <source>
        <dbReference type="ARBA" id="ARBA00023010"/>
    </source>
</evidence>
<dbReference type="GO" id="GO:0015031">
    <property type="term" value="P:protein transport"/>
    <property type="evidence" value="ECO:0007669"/>
    <property type="project" value="UniProtKB-KW"/>
</dbReference>
<keyword evidence="6" id="KW-0509">mRNA transport</keyword>
<feature type="region of interest" description="Disordered" evidence="13">
    <location>
        <begin position="164"/>
        <end position="186"/>
    </location>
</feature>
<dbReference type="GO" id="GO:0070762">
    <property type="term" value="C:nuclear pore transmembrane ring"/>
    <property type="evidence" value="ECO:0007669"/>
    <property type="project" value="TreeGrafter"/>
</dbReference>
<dbReference type="PANTHER" id="PTHR13269:SF6">
    <property type="entry name" value="NUCLEOPORIN NDC1"/>
    <property type="match status" value="1"/>
</dbReference>
<feature type="region of interest" description="Disordered" evidence="13">
    <location>
        <begin position="651"/>
        <end position="676"/>
    </location>
</feature>
<evidence type="ECO:0000256" key="1">
    <source>
        <dbReference type="ARBA" id="ARBA00004232"/>
    </source>
</evidence>
<feature type="transmembrane region" description="Helical" evidence="14">
    <location>
        <begin position="194"/>
        <end position="213"/>
    </location>
</feature>
<name>A0A8X7T5C0_9BASI</name>
<evidence type="ECO:0000256" key="8">
    <source>
        <dbReference type="ARBA" id="ARBA00022989"/>
    </source>
</evidence>
<gene>
    <name evidence="15" type="ORF">A4X09_0g3667</name>
</gene>
<evidence type="ECO:0008006" key="17">
    <source>
        <dbReference type="Google" id="ProtNLM"/>
    </source>
</evidence>
<reference evidence="15" key="1">
    <citation type="submission" date="2016-04" db="EMBL/GenBank/DDBJ databases">
        <authorList>
            <person name="Nguyen H.D."/>
            <person name="Samba Siva P."/>
            <person name="Cullis J."/>
            <person name="Levesque C.A."/>
            <person name="Hambleton S."/>
        </authorList>
    </citation>
    <scope>NUCLEOTIDE SEQUENCE</scope>
    <source>
        <strain evidence="15">DAOMC 236422</strain>
    </source>
</reference>
<feature type="region of interest" description="Disordered" evidence="13">
    <location>
        <begin position="813"/>
        <end position="832"/>
    </location>
</feature>
<evidence type="ECO:0000313" key="16">
    <source>
        <dbReference type="Proteomes" id="UP000078113"/>
    </source>
</evidence>
<dbReference type="GO" id="GO:0030674">
    <property type="term" value="F:protein-macromolecule adaptor activity"/>
    <property type="evidence" value="ECO:0007669"/>
    <property type="project" value="TreeGrafter"/>
</dbReference>
<dbReference type="InterPro" id="IPR019049">
    <property type="entry name" value="Nucleoporin_prot_Ndc1/Nup"/>
</dbReference>
<dbReference type="GO" id="GO:0006999">
    <property type="term" value="P:nuclear pore organization"/>
    <property type="evidence" value="ECO:0007669"/>
    <property type="project" value="TreeGrafter"/>
</dbReference>
<dbReference type="GO" id="GO:0005816">
    <property type="term" value="C:spindle pole body"/>
    <property type="evidence" value="ECO:0007669"/>
    <property type="project" value="TreeGrafter"/>
</dbReference>
<keyword evidence="5 14" id="KW-0812">Transmembrane</keyword>
<dbReference type="GO" id="GO:0031965">
    <property type="term" value="C:nuclear membrane"/>
    <property type="evidence" value="ECO:0007669"/>
    <property type="project" value="UniProtKB-SubCell"/>
</dbReference>
<evidence type="ECO:0000256" key="6">
    <source>
        <dbReference type="ARBA" id="ARBA00022816"/>
    </source>
</evidence>
<comment type="subcellular location">
    <subcellularLocation>
        <location evidence="1">Nucleus membrane</location>
        <topology evidence="1">Multi-pass membrane protein</topology>
    </subcellularLocation>
    <subcellularLocation>
        <location evidence="2">Nucleus</location>
        <location evidence="2">Nuclear pore complex</location>
    </subcellularLocation>
</comment>
<keyword evidence="10" id="KW-0906">Nuclear pore complex</keyword>
<dbReference type="AlphaFoldDB" id="A0A8X7T5C0"/>
<keyword evidence="8 14" id="KW-1133">Transmembrane helix</keyword>
<comment type="caution">
    <text evidence="15">The sequence shown here is derived from an EMBL/GenBank/DDBJ whole genome shotgun (WGS) entry which is preliminary data.</text>
</comment>
<feature type="transmembrane region" description="Helical" evidence="14">
    <location>
        <begin position="27"/>
        <end position="48"/>
    </location>
</feature>
<feature type="region of interest" description="Disordered" evidence="13">
    <location>
        <begin position="564"/>
        <end position="583"/>
    </location>
</feature>
<feature type="region of interest" description="Disordered" evidence="13">
    <location>
        <begin position="593"/>
        <end position="612"/>
    </location>
</feature>
<feature type="compositionally biased region" description="Polar residues" evidence="13">
    <location>
        <begin position="656"/>
        <end position="667"/>
    </location>
</feature>
<feature type="transmembrane region" description="Helical" evidence="14">
    <location>
        <begin position="60"/>
        <end position="81"/>
    </location>
</feature>
<accession>A0A8X7T5C0</accession>
<dbReference type="GO" id="GO:0051028">
    <property type="term" value="P:mRNA transport"/>
    <property type="evidence" value="ECO:0007669"/>
    <property type="project" value="UniProtKB-KW"/>
</dbReference>
<evidence type="ECO:0000256" key="14">
    <source>
        <dbReference type="SAM" id="Phobius"/>
    </source>
</evidence>
<evidence type="ECO:0000256" key="12">
    <source>
        <dbReference type="ARBA" id="ARBA00023242"/>
    </source>
</evidence>
<keyword evidence="11 14" id="KW-0472">Membrane</keyword>
<feature type="compositionally biased region" description="Low complexity" evidence="13">
    <location>
        <begin position="537"/>
        <end position="554"/>
    </location>
</feature>
<feature type="transmembrane region" description="Helical" evidence="14">
    <location>
        <begin position="116"/>
        <end position="137"/>
    </location>
</feature>
<feature type="compositionally biased region" description="Low complexity" evidence="13">
    <location>
        <begin position="821"/>
        <end position="832"/>
    </location>
</feature>
<dbReference type="Pfam" id="PF09531">
    <property type="entry name" value="Ndc1_Nup"/>
    <property type="match status" value="1"/>
</dbReference>
<evidence type="ECO:0000256" key="13">
    <source>
        <dbReference type="SAM" id="MobiDB-lite"/>
    </source>
</evidence>
<comment type="similarity">
    <text evidence="3">Belongs to the NDC1 family.</text>
</comment>
<evidence type="ECO:0000256" key="4">
    <source>
        <dbReference type="ARBA" id="ARBA00022448"/>
    </source>
</evidence>
<sequence length="926" mass="97374">MPADLRQSAPSYSKLLRIALPGRLRRIYAFSFLALHLTFSLVLTFPLSPRSWFWIVLRPFWPQLFICSSVAFLFGLLPLLIADRRATTRFIGSGTQNSASAAAGGTNVSPKWLNLLLLRVSYAVVLGLTHAAALAWVNEATSPTYRDSWIPYLPAYYGRAPSSSGTVTTSSRKHGGSASHAAHLHTQSRPNERVIFLVTSAILTSVLVPFIFARTSAQGVARRPGDATALLFHPAELHASLTDRLRSSVLPRLQSTTAGAQPGKEPAQLFSVHTLTVLLLPPAIYLPIYTIIRRPLYRSLLMLIMRATTSETRSSGHTLSGARHATTLATSAAANLRYYLIPSLRGGTLSFLFNVELFLRPALLSAAIFAVAELSLSLGRVYASQPVLVSGFANAHLSGAQGAQTTPAAEKDAYTAPTRCLVEGVASLSSQALNTSTEELYALHLAIAELAILSSSTDSARRRALFNDFGDTGPASRLTAGRDLDTLGGYGSSLPPGRVSAWAQVAKAGIKILQQEIAAVRNRIAPPKSSSALQLTSGSGSKGSSKTSGPSFGKDAYVPFTPPSAPAGAKAAPSTVLQTPAPPKSVWDKLAEEVAASGSSSQGTTQTGNAQAGTPSALLSAAMTPSAKSSGIVPKAVGIAGSALRLLLPPPPPAASTTVQQASSTAMQKRPEAPSAPITPLDAAQTLLHAGQHSVQLALQRLDRLVPQSSRDSVLAKVKEAVPANSSAQAGDSVEAFLQLLLPVSPATLQKVAPLLKSELQAASTSATLARVLPPHPALAIWTAQALSDLAAASLSEDEYGCVQRASRASVRARSRRHEAAGQSGSSSATEAGAGVSDLVEAMLDLWESVDAALTLQREDAALPSDGATTAWEASVHEMLLLPLRRSIGELWAGFGKFGSEIGFGAGDEETMRWRSRVEAVLHSDE</sequence>
<keyword evidence="7" id="KW-0653">Protein transport</keyword>
<reference evidence="15" key="2">
    <citation type="journal article" date="2019" name="IMA Fungus">
        <title>Genome sequencing and comparison of five Tilletia species to identify candidate genes for the detection of regulated species infecting wheat.</title>
        <authorList>
            <person name="Nguyen H.D.T."/>
            <person name="Sultana T."/>
            <person name="Kesanakurti P."/>
            <person name="Hambleton S."/>
        </authorList>
    </citation>
    <scope>NUCLEOTIDE SEQUENCE</scope>
    <source>
        <strain evidence="15">DAOMC 236422</strain>
    </source>
</reference>
<evidence type="ECO:0000256" key="11">
    <source>
        <dbReference type="ARBA" id="ARBA00023136"/>
    </source>
</evidence>
<dbReference type="EMBL" id="LWDG02000136">
    <property type="protein sequence ID" value="KAE8268678.1"/>
    <property type="molecule type" value="Genomic_DNA"/>
</dbReference>
<feature type="transmembrane region" description="Helical" evidence="14">
    <location>
        <begin position="269"/>
        <end position="292"/>
    </location>
</feature>
<feature type="region of interest" description="Disordered" evidence="13">
    <location>
        <begin position="528"/>
        <end position="559"/>
    </location>
</feature>
<evidence type="ECO:0000256" key="3">
    <source>
        <dbReference type="ARBA" id="ARBA00005760"/>
    </source>
</evidence>
<keyword evidence="9" id="KW-0811">Translocation</keyword>
<evidence type="ECO:0000256" key="2">
    <source>
        <dbReference type="ARBA" id="ARBA00004567"/>
    </source>
</evidence>
<evidence type="ECO:0000256" key="5">
    <source>
        <dbReference type="ARBA" id="ARBA00022692"/>
    </source>
</evidence>
<keyword evidence="16" id="KW-1185">Reference proteome</keyword>
<keyword evidence="12" id="KW-0539">Nucleus</keyword>
<evidence type="ECO:0000256" key="10">
    <source>
        <dbReference type="ARBA" id="ARBA00023132"/>
    </source>
</evidence>